<dbReference type="AlphaFoldDB" id="A0A4Y4B3Z7"/>
<dbReference type="CDD" id="cd11541">
    <property type="entry name" value="NTP-PPase_u4"/>
    <property type="match status" value="1"/>
</dbReference>
<feature type="domain" description="NTP pyrophosphohydrolase MazG-like" evidence="1">
    <location>
        <begin position="31"/>
        <end position="96"/>
    </location>
</feature>
<name>A0A4Y4B3Z7_9FLAO</name>
<keyword evidence="4" id="KW-1185">Reference proteome</keyword>
<evidence type="ECO:0000259" key="2">
    <source>
        <dbReference type="Pfam" id="PF18722"/>
    </source>
</evidence>
<dbReference type="InterPro" id="IPR004518">
    <property type="entry name" value="MazG-like_dom"/>
</dbReference>
<accession>A0A4Y4B3Z7</accession>
<gene>
    <name evidence="3" type="ORF">FFL01_33060</name>
</gene>
<dbReference type="OrthoDB" id="350573at2"/>
<dbReference type="Pfam" id="PF03819">
    <property type="entry name" value="MazG"/>
    <property type="match status" value="1"/>
</dbReference>
<sequence>MEFSEYQNNAKSTIQDYVKGKEVNKIVPFLGLIGEAGSVISELKKNLRDGNAYINYTNKLQEELGDVLWYISTIATENNLSLENIAKDNLNKIKDRFDSEQPENFIVYDEKYPLDEQFPREFEVEFKVVNEDGKEKIRLINNTSKKQLGDDITDNSHKDDGYRFHDIFHLGYVAFLGWSPVIRKLMKIKRKSDEATDEVEDGARASITEELISLYIYNYAIDHQLFKYSNNVDSEVLKTIQKLVSGIEVENCTQKQWETAIINSYKVLDELKNNNGGRVLVSIKNKRLTYLGKI</sequence>
<evidence type="ECO:0008006" key="5">
    <source>
        <dbReference type="Google" id="ProtNLM"/>
    </source>
</evidence>
<dbReference type="Proteomes" id="UP000316775">
    <property type="component" value="Unassembled WGS sequence"/>
</dbReference>
<dbReference type="EMBL" id="BJNP01000066">
    <property type="protein sequence ID" value="GEC73767.1"/>
    <property type="molecule type" value="Genomic_DNA"/>
</dbReference>
<comment type="caution">
    <text evidence="3">The sequence shown here is derived from an EMBL/GenBank/DDBJ whole genome shotgun (WGS) entry which is preliminary data.</text>
</comment>
<dbReference type="STRING" id="983.SAMN05443543_1202"/>
<organism evidence="3 4">
    <name type="scientific">Flavobacterium flevense</name>
    <dbReference type="NCBI Taxonomy" id="983"/>
    <lineage>
        <taxon>Bacteria</taxon>
        <taxon>Pseudomonadati</taxon>
        <taxon>Bacteroidota</taxon>
        <taxon>Flavobacteriia</taxon>
        <taxon>Flavobacteriales</taxon>
        <taxon>Flavobacteriaceae</taxon>
        <taxon>Flavobacterium</taxon>
    </lineage>
</organism>
<reference evidence="3 4" key="1">
    <citation type="submission" date="2019-06" db="EMBL/GenBank/DDBJ databases">
        <title>Whole genome shotgun sequence of Flavobacterium flevense NBRC 14960.</title>
        <authorList>
            <person name="Hosoyama A."/>
            <person name="Uohara A."/>
            <person name="Ohji S."/>
            <person name="Ichikawa N."/>
        </authorList>
    </citation>
    <scope>NUCLEOTIDE SEQUENCE [LARGE SCALE GENOMIC DNA]</scope>
    <source>
        <strain evidence="3 4">NBRC 14960</strain>
    </source>
</reference>
<evidence type="ECO:0000313" key="3">
    <source>
        <dbReference type="EMBL" id="GEC73767.1"/>
    </source>
</evidence>
<evidence type="ECO:0000259" key="1">
    <source>
        <dbReference type="Pfam" id="PF03819"/>
    </source>
</evidence>
<evidence type="ECO:0000313" key="4">
    <source>
        <dbReference type="Proteomes" id="UP000316775"/>
    </source>
</evidence>
<feature type="domain" description="MazG C-terminal" evidence="2">
    <location>
        <begin position="106"/>
        <end position="291"/>
    </location>
</feature>
<protein>
    <recommendedName>
        <fullName evidence="5">Nucleotide pyrophosphohydrolase</fullName>
    </recommendedName>
</protein>
<dbReference type="RefSeq" id="WP_073247468.1">
    <property type="nucleotide sequence ID" value="NZ_BJNP01000066.1"/>
</dbReference>
<proteinExistence type="predicted"/>
<dbReference type="InterPro" id="IPR041407">
    <property type="entry name" value="MazG_C"/>
</dbReference>
<dbReference type="Pfam" id="PF18722">
    <property type="entry name" value="MazG_C"/>
    <property type="match status" value="1"/>
</dbReference>
<dbReference type="InterPro" id="IPR011379">
    <property type="entry name" value="MazG-related_GP37"/>
</dbReference>
<dbReference type="SUPFAM" id="SSF101386">
    <property type="entry name" value="all-alpha NTP pyrophosphatases"/>
    <property type="match status" value="1"/>
</dbReference>
<dbReference type="Gene3D" id="1.10.287.1080">
    <property type="entry name" value="MazG-like"/>
    <property type="match status" value="1"/>
</dbReference>